<reference evidence="4 5" key="1">
    <citation type="submission" date="2015-10" db="EMBL/GenBank/DDBJ databases">
        <title>Draft genome sequence of Streptomyces sp. RV15, isolated from a marine sponge.</title>
        <authorList>
            <person name="Ruckert C."/>
            <person name="Abdelmohsen U.R."/>
            <person name="Winkler A."/>
            <person name="Hentschel U."/>
            <person name="Kalinowski J."/>
            <person name="Kampfer P."/>
            <person name="Glaeser S."/>
        </authorList>
    </citation>
    <scope>NUCLEOTIDE SEQUENCE [LARGE SCALE GENOMIC DNA]</scope>
    <source>
        <strain evidence="4 5">RV15</strain>
    </source>
</reference>
<dbReference type="Pfam" id="PF13204">
    <property type="entry name" value="Apiosidase"/>
    <property type="match status" value="1"/>
</dbReference>
<dbReference type="Proteomes" id="UP000053260">
    <property type="component" value="Unassembled WGS sequence"/>
</dbReference>
<proteinExistence type="predicted"/>
<dbReference type="InterPro" id="IPR017853">
    <property type="entry name" value="GH"/>
</dbReference>
<protein>
    <submittedName>
        <fullName evidence="4">Alpha-L-rhamnosidase</fullName>
    </submittedName>
</protein>
<dbReference type="PANTHER" id="PTHR37836:SF2">
    <property type="entry name" value="DUF4038 DOMAIN-CONTAINING PROTEIN"/>
    <property type="match status" value="1"/>
</dbReference>
<feature type="domain" description="DUF5605" evidence="3">
    <location>
        <begin position="508"/>
        <end position="579"/>
    </location>
</feature>
<feature type="domain" description="Apiosidase-like catalytic" evidence="1">
    <location>
        <begin position="206"/>
        <end position="452"/>
    </location>
</feature>
<dbReference type="EMBL" id="LMXB01000068">
    <property type="protein sequence ID" value="KUO18126.1"/>
    <property type="molecule type" value="Genomic_DNA"/>
</dbReference>
<evidence type="ECO:0000313" key="5">
    <source>
        <dbReference type="Proteomes" id="UP000053260"/>
    </source>
</evidence>
<dbReference type="Gene3D" id="2.60.40.10">
    <property type="entry name" value="Immunoglobulins"/>
    <property type="match status" value="1"/>
</dbReference>
<gene>
    <name evidence="4" type="ORF">AQJ91_27450</name>
</gene>
<dbReference type="InterPro" id="IPR032260">
    <property type="entry name" value="DUF5060"/>
</dbReference>
<comment type="caution">
    <text evidence="4">The sequence shown here is derived from an EMBL/GenBank/DDBJ whole genome shotgun (WGS) entry which is preliminary data.</text>
</comment>
<evidence type="ECO:0000259" key="2">
    <source>
        <dbReference type="Pfam" id="PF16586"/>
    </source>
</evidence>
<dbReference type="SUPFAM" id="SSF51445">
    <property type="entry name" value="(Trans)glycosidases"/>
    <property type="match status" value="1"/>
</dbReference>
<organism evidence="4 5">
    <name type="scientific">Streptomyces dysideae</name>
    <dbReference type="NCBI Taxonomy" id="909626"/>
    <lineage>
        <taxon>Bacteria</taxon>
        <taxon>Bacillati</taxon>
        <taxon>Actinomycetota</taxon>
        <taxon>Actinomycetes</taxon>
        <taxon>Kitasatosporales</taxon>
        <taxon>Streptomycetaceae</taxon>
        <taxon>Streptomyces</taxon>
    </lineage>
</organism>
<accession>A0A124IEF3</accession>
<dbReference type="Gene3D" id="3.20.20.80">
    <property type="entry name" value="Glycosidases"/>
    <property type="match status" value="1"/>
</dbReference>
<sequence>MTHGPSSVLRDVLSDRQAAALIRKHLPGLDENPCRVQMMYGTLDQVTTIMEGIRTDPAAREALFAGLASVEETAYEPVADEEIDVVPATDYESAGVPVGSARLVSPRTVGRWRTFEAELHGPAHGNPFAEVALRAEFHRGERTLTAHGFYDGEGVYRIRFLPEEEGEWSFRVFSNARSLDGISGVFHCGAAGPSDHGPVRVHGGFHFRHADGTRHLPVGTTAYAWTHQGDNVEDGTLKSLSGSPFNKIRMCVFPKSYVHNMNEPPLYPFAGSPGGGWDFQRPHPAYFRHLEQRITQLGALGIQADLILFHPYDRWGFSAMTPADDDRYLRYVVSRLAAHPNVWWSLANEYDLLWSKTTDDWHRIAAVIRAHDPHGHLISVHNWVELWDNSADWVTHASIQRLPDGTGEWRERWGKPVAVDELGYEGDIEWGWGNLNPQELVRRCWEGVVRGGYVTHGECFLSDDDVLWWSKGGLLKGQSVPRIAFLRTILEQIPPAVAGIDPLPSDFDVPVGGVPGRYYLAYFGVMQPRLRTFTLPPGARFRAEVIDTWNMTMTELPDVHEDRVTVPLPGRPYLAVRLRAVEEGGDTSTPCPARGPQRRSA</sequence>
<dbReference type="RefSeq" id="WP_067026816.1">
    <property type="nucleotide sequence ID" value="NZ_KQ949093.1"/>
</dbReference>
<dbReference type="Gene3D" id="2.60.40.3950">
    <property type="match status" value="1"/>
</dbReference>
<dbReference type="InterPro" id="IPR025277">
    <property type="entry name" value="Apiosidase-like_cat_dom"/>
</dbReference>
<dbReference type="PANTHER" id="PTHR37836">
    <property type="entry name" value="LMO1036 PROTEIN"/>
    <property type="match status" value="1"/>
</dbReference>
<dbReference type="Pfam" id="PF18310">
    <property type="entry name" value="DUF5605"/>
    <property type="match status" value="1"/>
</dbReference>
<name>A0A124IEF3_9ACTN</name>
<feature type="domain" description="DUF5060" evidence="2">
    <location>
        <begin position="108"/>
        <end position="175"/>
    </location>
</feature>
<dbReference type="OrthoDB" id="127163at2"/>
<dbReference type="InterPro" id="IPR041239">
    <property type="entry name" value="DUF5605"/>
</dbReference>
<dbReference type="GO" id="GO:0005975">
    <property type="term" value="P:carbohydrate metabolic process"/>
    <property type="evidence" value="ECO:0007669"/>
    <property type="project" value="UniProtKB-ARBA"/>
</dbReference>
<evidence type="ECO:0000259" key="1">
    <source>
        <dbReference type="Pfam" id="PF13204"/>
    </source>
</evidence>
<dbReference type="Pfam" id="PF16586">
    <property type="entry name" value="DUF5060"/>
    <property type="match status" value="1"/>
</dbReference>
<dbReference type="STRING" id="909626.AQJ91_27450"/>
<evidence type="ECO:0000259" key="3">
    <source>
        <dbReference type="Pfam" id="PF18310"/>
    </source>
</evidence>
<keyword evidence="5" id="KW-1185">Reference proteome</keyword>
<evidence type="ECO:0000313" key="4">
    <source>
        <dbReference type="EMBL" id="KUO18126.1"/>
    </source>
</evidence>
<dbReference type="InterPro" id="IPR013783">
    <property type="entry name" value="Ig-like_fold"/>
</dbReference>
<dbReference type="AlphaFoldDB" id="A0A124IEF3"/>